<dbReference type="GO" id="GO:0016787">
    <property type="term" value="F:hydrolase activity"/>
    <property type="evidence" value="ECO:0007669"/>
    <property type="project" value="UniProtKB-KW"/>
</dbReference>
<comment type="caution">
    <text evidence="5">The sequence shown here is derived from an EMBL/GenBank/DDBJ whole genome shotgun (WGS) entry which is preliminary data.</text>
</comment>
<dbReference type="InterPro" id="IPR029000">
    <property type="entry name" value="Cyclophilin-like_dom_sf"/>
</dbReference>
<evidence type="ECO:0000259" key="4">
    <source>
        <dbReference type="SMART" id="SM00797"/>
    </source>
</evidence>
<dbReference type="Pfam" id="PF02626">
    <property type="entry name" value="CT_A_B"/>
    <property type="match status" value="1"/>
</dbReference>
<evidence type="ECO:0000256" key="3">
    <source>
        <dbReference type="ARBA" id="ARBA00022840"/>
    </source>
</evidence>
<dbReference type="SUPFAM" id="SSF50891">
    <property type="entry name" value="Cyclophilin-like"/>
    <property type="match status" value="1"/>
</dbReference>
<dbReference type="PANTHER" id="PTHR43309:SF5">
    <property type="entry name" value="5-OXOPROLINASE SUBUNIT C"/>
    <property type="match status" value="1"/>
</dbReference>
<dbReference type="OrthoDB" id="9782422at2"/>
<dbReference type="PANTHER" id="PTHR43309">
    <property type="entry name" value="5-OXOPROLINASE SUBUNIT C"/>
    <property type="match status" value="1"/>
</dbReference>
<evidence type="ECO:0000256" key="2">
    <source>
        <dbReference type="ARBA" id="ARBA00022801"/>
    </source>
</evidence>
<reference evidence="5 6" key="1">
    <citation type="journal article" date="2012" name="BMC Genomics">
        <title>Comparative genomic analysis of the genus Staphylococcus including Staphylococcus aureus and its newly described sister species Staphylococcus simiae.</title>
        <authorList>
            <person name="Suzuki H."/>
            <person name="Lefebure T."/>
            <person name="Pavinski Bitar P."/>
            <person name="Stanhope M.J."/>
        </authorList>
    </citation>
    <scope>NUCLEOTIDE SEQUENCE [LARGE SCALE GENOMIC DNA]</scope>
    <source>
        <strain evidence="5 6">CCM 7213</strain>
    </source>
</reference>
<protein>
    <submittedName>
        <fullName evidence="5">Allophanate hydrolase</fullName>
    </submittedName>
</protein>
<evidence type="ECO:0000313" key="5">
    <source>
        <dbReference type="EMBL" id="EHJ06690.1"/>
    </source>
</evidence>
<dbReference type="EMBL" id="AEUN01000557">
    <property type="protein sequence ID" value="EHJ06690.1"/>
    <property type="molecule type" value="Genomic_DNA"/>
</dbReference>
<sequence>MSIKIIQAGLFSTIQDIGRIGYQHIGFSGAGAMDVNSFRLAQIMIGNEGPAIEYTMIGPTIQFNEANTFVLCGAYGDSLLNNQAISHQTVYFVDKGDILTIGPLSHGTRGYITFGKPLDIPKVANSYSTHTRTAIGGYKGRTLQKNDMINVRHNNKYKINLGKHADMNLLPQDKLIHIIEGPQINEFSTKTIETLTQQSYVISEQSDRMGYRLIGEGVAPINNADIISEPVALGSIQVPNDGQPIILLNDKQTIGGYTKIATVCKFDLPKLAQMKPNDDIKFKWLDFEVAKKINDKLENDFEINIKTMKDKPTYDMTALRQTSQKISKMLQGAN</sequence>
<dbReference type="RefSeq" id="WP_002465292.1">
    <property type="nucleotide sequence ID" value="NZ_AEUN01000557.1"/>
</dbReference>
<keyword evidence="6" id="KW-1185">Reference proteome</keyword>
<evidence type="ECO:0000256" key="1">
    <source>
        <dbReference type="ARBA" id="ARBA00022741"/>
    </source>
</evidence>
<dbReference type="SMART" id="SM00797">
    <property type="entry name" value="AHS2"/>
    <property type="match status" value="1"/>
</dbReference>
<dbReference type="AlphaFoldDB" id="G5JM94"/>
<accession>G5JM94</accession>
<dbReference type="NCBIfam" id="TIGR00724">
    <property type="entry name" value="urea_amlyse_rel"/>
    <property type="match status" value="1"/>
</dbReference>
<organism evidence="5 6">
    <name type="scientific">Staphylococcus simiae CCM 7213 = CCUG 51256</name>
    <dbReference type="NCBI Taxonomy" id="911238"/>
    <lineage>
        <taxon>Bacteria</taxon>
        <taxon>Bacillati</taxon>
        <taxon>Bacillota</taxon>
        <taxon>Bacilli</taxon>
        <taxon>Bacillales</taxon>
        <taxon>Staphylococcaceae</taxon>
        <taxon>Staphylococcus</taxon>
    </lineage>
</organism>
<feature type="domain" description="Carboxyltransferase" evidence="4">
    <location>
        <begin position="24"/>
        <end position="300"/>
    </location>
</feature>
<dbReference type="Gene3D" id="2.40.100.10">
    <property type="entry name" value="Cyclophilin-like"/>
    <property type="match status" value="1"/>
</dbReference>
<dbReference type="PATRIC" id="fig|911238.3.peg.2318"/>
<keyword evidence="2 5" id="KW-0378">Hydrolase</keyword>
<name>G5JM94_9STAP</name>
<dbReference type="InterPro" id="IPR052708">
    <property type="entry name" value="PxpC"/>
</dbReference>
<keyword evidence="3" id="KW-0067">ATP-binding</keyword>
<dbReference type="GO" id="GO:0005524">
    <property type="term" value="F:ATP binding"/>
    <property type="evidence" value="ECO:0007669"/>
    <property type="project" value="UniProtKB-KW"/>
</dbReference>
<keyword evidence="1" id="KW-0547">Nucleotide-binding</keyword>
<proteinExistence type="predicted"/>
<dbReference type="Proteomes" id="UP000005413">
    <property type="component" value="Unassembled WGS sequence"/>
</dbReference>
<evidence type="ECO:0000313" key="6">
    <source>
        <dbReference type="Proteomes" id="UP000005413"/>
    </source>
</evidence>
<gene>
    <name evidence="5" type="ORF">SS7213T_13087</name>
</gene>
<dbReference type="InterPro" id="IPR003778">
    <property type="entry name" value="CT_A_B"/>
</dbReference>